<keyword evidence="3" id="KW-1185">Reference proteome</keyword>
<feature type="region of interest" description="Disordered" evidence="1">
    <location>
        <begin position="158"/>
        <end position="184"/>
    </location>
</feature>
<dbReference type="Proteomes" id="UP001465976">
    <property type="component" value="Unassembled WGS sequence"/>
</dbReference>
<feature type="non-terminal residue" evidence="2">
    <location>
        <position position="1"/>
    </location>
</feature>
<feature type="compositionally biased region" description="Basic and acidic residues" evidence="1">
    <location>
        <begin position="33"/>
        <end position="42"/>
    </location>
</feature>
<sequence>LHEEVLASPDFEHEVRPKYGEERQDVKSGLGLLEKEGKDDVAKPDPSLLTFDCIRSTYLPLPSKDASLTIHPSLPVLLLDTSQNFYPAQTFDDAEEEERNTDDFLFWDSKRAEYIRGPIKQMLVVEFVASCANMGRLVERILAERRMRALERFRGGPGWETSSARGVCEREQELERRGVPAGAS</sequence>
<feature type="compositionally biased region" description="Basic and acidic residues" evidence="1">
    <location>
        <begin position="167"/>
        <end position="178"/>
    </location>
</feature>
<gene>
    <name evidence="2" type="ORF">V5O48_017859</name>
</gene>
<evidence type="ECO:0000256" key="1">
    <source>
        <dbReference type="SAM" id="MobiDB-lite"/>
    </source>
</evidence>
<dbReference type="EMBL" id="JBAHYK010002931">
    <property type="protein sequence ID" value="KAL0564194.1"/>
    <property type="molecule type" value="Genomic_DNA"/>
</dbReference>
<evidence type="ECO:0000313" key="2">
    <source>
        <dbReference type="EMBL" id="KAL0564194.1"/>
    </source>
</evidence>
<comment type="caution">
    <text evidence="2">The sequence shown here is derived from an EMBL/GenBank/DDBJ whole genome shotgun (WGS) entry which is preliminary data.</text>
</comment>
<organism evidence="2 3">
    <name type="scientific">Marasmius crinis-equi</name>
    <dbReference type="NCBI Taxonomy" id="585013"/>
    <lineage>
        <taxon>Eukaryota</taxon>
        <taxon>Fungi</taxon>
        <taxon>Dikarya</taxon>
        <taxon>Basidiomycota</taxon>
        <taxon>Agaricomycotina</taxon>
        <taxon>Agaricomycetes</taxon>
        <taxon>Agaricomycetidae</taxon>
        <taxon>Agaricales</taxon>
        <taxon>Marasmiineae</taxon>
        <taxon>Marasmiaceae</taxon>
        <taxon>Marasmius</taxon>
    </lineage>
</organism>
<proteinExistence type="predicted"/>
<protein>
    <submittedName>
        <fullName evidence="2">Uncharacterized protein</fullName>
    </submittedName>
</protein>
<name>A0ABR3EMU2_9AGAR</name>
<feature type="region of interest" description="Disordered" evidence="1">
    <location>
        <begin position="1"/>
        <end position="42"/>
    </location>
</feature>
<accession>A0ABR3EMU2</accession>
<evidence type="ECO:0000313" key="3">
    <source>
        <dbReference type="Proteomes" id="UP001465976"/>
    </source>
</evidence>
<feature type="compositionally biased region" description="Basic and acidic residues" evidence="1">
    <location>
        <begin position="1"/>
        <end position="26"/>
    </location>
</feature>
<reference evidence="2 3" key="1">
    <citation type="submission" date="2024-02" db="EMBL/GenBank/DDBJ databases">
        <title>A draft genome for the cacao thread blight pathogen Marasmius crinis-equi.</title>
        <authorList>
            <person name="Cohen S.P."/>
            <person name="Baruah I.K."/>
            <person name="Amoako-Attah I."/>
            <person name="Bukari Y."/>
            <person name="Meinhardt L.W."/>
            <person name="Bailey B.A."/>
        </authorList>
    </citation>
    <scope>NUCLEOTIDE SEQUENCE [LARGE SCALE GENOMIC DNA]</scope>
    <source>
        <strain evidence="2 3">GH-76</strain>
    </source>
</reference>